<accession>A0AAD4MSM4</accession>
<feature type="region of interest" description="Disordered" evidence="1">
    <location>
        <begin position="51"/>
        <end position="82"/>
    </location>
</feature>
<reference evidence="2" key="1">
    <citation type="submission" date="2022-01" db="EMBL/GenBank/DDBJ databases">
        <title>Genome Sequence Resource for Two Populations of Ditylenchus destructor, the Migratory Endoparasitic Phytonematode.</title>
        <authorList>
            <person name="Zhang H."/>
            <person name="Lin R."/>
            <person name="Xie B."/>
        </authorList>
    </citation>
    <scope>NUCLEOTIDE SEQUENCE</scope>
    <source>
        <strain evidence="2">BazhouSP</strain>
    </source>
</reference>
<evidence type="ECO:0000313" key="3">
    <source>
        <dbReference type="Proteomes" id="UP001201812"/>
    </source>
</evidence>
<dbReference type="EMBL" id="JAKKPZ010000062">
    <property type="protein sequence ID" value="KAI1704881.1"/>
    <property type="molecule type" value="Genomic_DNA"/>
</dbReference>
<comment type="caution">
    <text evidence="2">The sequence shown here is derived from an EMBL/GenBank/DDBJ whole genome shotgun (WGS) entry which is preliminary data.</text>
</comment>
<gene>
    <name evidence="2" type="ORF">DdX_13963</name>
</gene>
<feature type="compositionally biased region" description="Polar residues" evidence="1">
    <location>
        <begin position="53"/>
        <end position="68"/>
    </location>
</feature>
<organism evidence="2 3">
    <name type="scientific">Ditylenchus destructor</name>
    <dbReference type="NCBI Taxonomy" id="166010"/>
    <lineage>
        <taxon>Eukaryota</taxon>
        <taxon>Metazoa</taxon>
        <taxon>Ecdysozoa</taxon>
        <taxon>Nematoda</taxon>
        <taxon>Chromadorea</taxon>
        <taxon>Rhabditida</taxon>
        <taxon>Tylenchina</taxon>
        <taxon>Tylenchomorpha</taxon>
        <taxon>Sphaerularioidea</taxon>
        <taxon>Anguinidae</taxon>
        <taxon>Anguininae</taxon>
        <taxon>Ditylenchus</taxon>
    </lineage>
</organism>
<keyword evidence="3" id="KW-1185">Reference proteome</keyword>
<sequence>MAKNTSGELGSKATQGTLFDCATADSSHHQSIMTQCRAVCLALSPEPSAAPKHNNTGIGTQNSAQPDSLQKMLGPKSHSKNGLDSRCPDYTYVKIVEDSKADALEFEFVPGTSTPSTNSPHIPATKPINMGIQNGLRQVKKAVPRGLKKHIVRSSEISNGREFRRKGDEFEVMTLPSPAMLNNQLISVVDFKGWFAF</sequence>
<evidence type="ECO:0000313" key="2">
    <source>
        <dbReference type="EMBL" id="KAI1704881.1"/>
    </source>
</evidence>
<dbReference type="AlphaFoldDB" id="A0AAD4MSM4"/>
<name>A0AAD4MSM4_9BILA</name>
<protein>
    <submittedName>
        <fullName evidence="2">Uncharacterized protein</fullName>
    </submittedName>
</protein>
<dbReference type="Proteomes" id="UP001201812">
    <property type="component" value="Unassembled WGS sequence"/>
</dbReference>
<proteinExistence type="predicted"/>
<evidence type="ECO:0000256" key="1">
    <source>
        <dbReference type="SAM" id="MobiDB-lite"/>
    </source>
</evidence>